<evidence type="ECO:0000313" key="3">
    <source>
        <dbReference type="EMBL" id="MCC9274500.1"/>
    </source>
</evidence>
<evidence type="ECO:0000313" key="4">
    <source>
        <dbReference type="Proteomes" id="UP000813384"/>
    </source>
</evidence>
<evidence type="ECO:0000256" key="1">
    <source>
        <dbReference type="SAM" id="Coils"/>
    </source>
</evidence>
<reference evidence="3" key="2">
    <citation type="submission" date="2021-11" db="EMBL/GenBank/DDBJ databases">
        <authorList>
            <person name="Gilroy R."/>
        </authorList>
    </citation>
    <scope>NUCLEOTIDE SEQUENCE</scope>
    <source>
        <strain evidence="3">150</strain>
    </source>
</reference>
<comment type="caution">
    <text evidence="3">The sequence shown here is derived from an EMBL/GenBank/DDBJ whole genome shotgun (WGS) entry which is preliminary data.</text>
</comment>
<evidence type="ECO:0000256" key="2">
    <source>
        <dbReference type="SAM" id="MobiDB-lite"/>
    </source>
</evidence>
<dbReference type="Proteomes" id="UP000813384">
    <property type="component" value="Unassembled WGS sequence"/>
</dbReference>
<feature type="compositionally biased region" description="Polar residues" evidence="2">
    <location>
        <begin position="77"/>
        <end position="87"/>
    </location>
</feature>
<reference evidence="3" key="1">
    <citation type="journal article" date="2021" name="PeerJ">
        <title>Extensive microbial diversity within the chicken gut microbiome revealed by metagenomics and culture.</title>
        <authorList>
            <person name="Gilroy R."/>
            <person name="Ravi A."/>
            <person name="Getino M."/>
            <person name="Pursley I."/>
            <person name="Horton D.L."/>
            <person name="Alikhan N.F."/>
            <person name="Baker D."/>
            <person name="Gharbi K."/>
            <person name="Hall N."/>
            <person name="Watson M."/>
            <person name="Adriaenssens E.M."/>
            <person name="Foster-Nyarko E."/>
            <person name="Jarju S."/>
            <person name="Secka A."/>
            <person name="Antonio M."/>
            <person name="Oren A."/>
            <person name="Chaudhuri R.R."/>
            <person name="La Ragione R."/>
            <person name="Hildebrand F."/>
            <person name="Pallen M.J."/>
        </authorList>
    </citation>
    <scope>NUCLEOTIDE SEQUENCE</scope>
    <source>
        <strain evidence="3">150</strain>
    </source>
</reference>
<gene>
    <name evidence="3" type="ORF">K8V42_09445</name>
</gene>
<keyword evidence="1" id="KW-0175">Coiled coil</keyword>
<dbReference type="EMBL" id="JAJJVO010000142">
    <property type="protein sequence ID" value="MCC9274500.1"/>
    <property type="molecule type" value="Genomic_DNA"/>
</dbReference>
<feature type="non-terminal residue" evidence="3">
    <location>
        <position position="154"/>
    </location>
</feature>
<protein>
    <recommendedName>
        <fullName evidence="5">Transposase TnpC homeodomain domain-containing protein</fullName>
    </recommendedName>
</protein>
<accession>A0A9E4DTJ6</accession>
<feature type="coiled-coil region" evidence="1">
    <location>
        <begin position="2"/>
        <end position="50"/>
    </location>
</feature>
<dbReference type="AlphaFoldDB" id="A0A9E4DTJ6"/>
<name>A0A9E4DTJ6_9ENTE</name>
<feature type="region of interest" description="Disordered" evidence="2">
    <location>
        <begin position="55"/>
        <end position="87"/>
    </location>
</feature>
<organism evidence="3 4">
    <name type="scientific">Enterococcus aquimarinus</name>
    <dbReference type="NCBI Taxonomy" id="328396"/>
    <lineage>
        <taxon>Bacteria</taxon>
        <taxon>Bacillati</taxon>
        <taxon>Bacillota</taxon>
        <taxon>Bacilli</taxon>
        <taxon>Lactobacillales</taxon>
        <taxon>Enterococcaceae</taxon>
        <taxon>Enterococcus</taxon>
    </lineage>
</organism>
<evidence type="ECO:0008006" key="5">
    <source>
        <dbReference type="Google" id="ProtNLM"/>
    </source>
</evidence>
<proteinExistence type="predicted"/>
<sequence length="154" mass="17890">MSKKSEKQFEVIIEKLDQLLEENKQLKTTIAQKDDELSLQKEQIEFLTQKLYGPKKETLKNNPNQGNLFDDNFFSKPEQTGGQSNNDEIIVTKVVRRKKRKGLKDQKLSFLPTVDHIHEIESCSCPTCEETMKEVSTQLIRQEVKFIPAKVENH</sequence>